<dbReference type="EMBL" id="CP093313">
    <property type="protein sequence ID" value="UWZ86876.1"/>
    <property type="molecule type" value="Genomic_DNA"/>
</dbReference>
<sequence>MHGQQVEGRVAGKRVPRTRGGGIVALIGLTICGCAAHRPLQVPVAQAAVVVSGTAREALPNDYLRVSFLPADVKVTSLGRPGALRAFVTATPLYAPPLKLADLPAYSGLVNNDANVLVAMRCRPPQPEKVDAVLASWPNVFAAIQRDVPVDATACNGQPPDPATQMACYARAFSDPPSAAVPASLAHAFSYAGALYDGQPQHTALANWLQSNYGIFPAFAGTGYSVKDSYYLDKQPMTAQQILAKSVSSEYVLKNVSLADAGCRCISVASYTGRSADPLDPNFIEQAGGAGECKAVPKLQTGRKK</sequence>
<dbReference type="AlphaFoldDB" id="A0A9J7BVH2"/>
<protein>
    <submittedName>
        <fullName evidence="1">Uncharacterized protein</fullName>
    </submittedName>
</protein>
<evidence type="ECO:0000313" key="1">
    <source>
        <dbReference type="EMBL" id="UWZ86876.1"/>
    </source>
</evidence>
<organism evidence="1 2">
    <name type="scientific">Occallatibacter riparius</name>
    <dbReference type="NCBI Taxonomy" id="1002689"/>
    <lineage>
        <taxon>Bacteria</taxon>
        <taxon>Pseudomonadati</taxon>
        <taxon>Acidobacteriota</taxon>
        <taxon>Terriglobia</taxon>
        <taxon>Terriglobales</taxon>
        <taxon>Acidobacteriaceae</taxon>
        <taxon>Occallatibacter</taxon>
    </lineage>
</organism>
<name>A0A9J7BVH2_9BACT</name>
<dbReference type="KEGG" id="orp:MOP44_13220"/>
<accession>A0A9J7BVH2</accession>
<keyword evidence="2" id="KW-1185">Reference proteome</keyword>
<reference evidence="1" key="1">
    <citation type="submission" date="2021-04" db="EMBL/GenBank/DDBJ databases">
        <title>Phylogenetic analysis of Acidobacteriaceae.</title>
        <authorList>
            <person name="Qiu L."/>
            <person name="Zhang Q."/>
        </authorList>
    </citation>
    <scope>NUCLEOTIDE SEQUENCE</scope>
    <source>
        <strain evidence="1">DSM 25168</strain>
    </source>
</reference>
<gene>
    <name evidence="1" type="ORF">MOP44_13220</name>
</gene>
<dbReference type="Proteomes" id="UP001059380">
    <property type="component" value="Chromosome"/>
</dbReference>
<proteinExistence type="predicted"/>
<dbReference type="RefSeq" id="WP_260796513.1">
    <property type="nucleotide sequence ID" value="NZ_CP093313.1"/>
</dbReference>
<evidence type="ECO:0000313" key="2">
    <source>
        <dbReference type="Proteomes" id="UP001059380"/>
    </source>
</evidence>